<dbReference type="Proteomes" id="UP001138921">
    <property type="component" value="Unassembled WGS sequence"/>
</dbReference>
<dbReference type="PANTHER" id="PTHR37292:SF2">
    <property type="entry name" value="DUF262 DOMAIN-CONTAINING PROTEIN"/>
    <property type="match status" value="1"/>
</dbReference>
<dbReference type="PANTHER" id="PTHR37292">
    <property type="entry name" value="VNG6097C"/>
    <property type="match status" value="1"/>
</dbReference>
<dbReference type="InterPro" id="IPR004919">
    <property type="entry name" value="GmrSD_N"/>
</dbReference>
<evidence type="ECO:0000313" key="3">
    <source>
        <dbReference type="Proteomes" id="UP001138921"/>
    </source>
</evidence>
<reference evidence="2" key="2">
    <citation type="submission" date="2021-03" db="EMBL/GenBank/DDBJ databases">
        <authorList>
            <person name="Artuso I."/>
            <person name="Turrini P."/>
            <person name="Pirolo M."/>
            <person name="Lugli G.A."/>
            <person name="Ventura M."/>
            <person name="Visca P."/>
        </authorList>
    </citation>
    <scope>NUCLEOTIDE SEQUENCE</scope>
    <source>
        <strain evidence="2">LMG 26462</strain>
    </source>
</reference>
<dbReference type="RefSeq" id="WP_214393783.1">
    <property type="nucleotide sequence ID" value="NZ_JAFLWW010000015.1"/>
</dbReference>
<reference evidence="2" key="1">
    <citation type="journal article" date="2021" name="Microorganisms">
        <title>Phylogenomic Reconstruction and Metabolic Potential of the Genus Aminobacter.</title>
        <authorList>
            <person name="Artuso I."/>
            <person name="Turrini P."/>
            <person name="Pirolo M."/>
            <person name="Lugli G.A."/>
            <person name="Ventura M."/>
            <person name="Visca P."/>
        </authorList>
    </citation>
    <scope>NUCLEOTIDE SEQUENCE</scope>
    <source>
        <strain evidence="2">LMG 26462</strain>
    </source>
</reference>
<feature type="domain" description="GmrSD restriction endonucleases N-terminal" evidence="1">
    <location>
        <begin position="13"/>
        <end position="264"/>
    </location>
</feature>
<protein>
    <submittedName>
        <fullName evidence="2">DUF262 domain-containing protein</fullName>
    </submittedName>
</protein>
<evidence type="ECO:0000313" key="2">
    <source>
        <dbReference type="EMBL" id="MBT1159997.1"/>
    </source>
</evidence>
<organism evidence="2 3">
    <name type="scientific">Aminobacter anthyllidis</name>
    <dbReference type="NCBI Taxonomy" id="1035067"/>
    <lineage>
        <taxon>Bacteria</taxon>
        <taxon>Pseudomonadati</taxon>
        <taxon>Pseudomonadota</taxon>
        <taxon>Alphaproteobacteria</taxon>
        <taxon>Hyphomicrobiales</taxon>
        <taxon>Phyllobacteriaceae</taxon>
        <taxon>Aminobacter</taxon>
    </lineage>
</organism>
<comment type="caution">
    <text evidence="2">The sequence shown here is derived from an EMBL/GenBank/DDBJ whole genome shotgun (WGS) entry which is preliminary data.</text>
</comment>
<name>A0A9X1AHZ3_9HYPH</name>
<accession>A0A9X1AHZ3</accession>
<keyword evidence="3" id="KW-1185">Reference proteome</keyword>
<dbReference type="AlphaFoldDB" id="A0A9X1AHZ3"/>
<gene>
    <name evidence="2" type="ORF">J1C56_31140</name>
</gene>
<dbReference type="EMBL" id="JAFLWW010000015">
    <property type="protein sequence ID" value="MBT1159997.1"/>
    <property type="molecule type" value="Genomic_DNA"/>
</dbReference>
<evidence type="ECO:0000259" key="1">
    <source>
        <dbReference type="Pfam" id="PF03235"/>
    </source>
</evidence>
<dbReference type="Pfam" id="PF03235">
    <property type="entry name" value="GmrSD_N"/>
    <property type="match status" value="1"/>
</dbReference>
<proteinExistence type="predicted"/>
<sequence length="636" mass="71144">MAQLQVTDINVPNLLKKLKTNEWLVPQFQREFVWSNAAVISLVNSIIDARPIGMITLWEQQDQSALVLEPISIPDWDPEVGRTGQRQYTSESSRPGRYYAVLDGRQRSTALAMAFGGLRAQSGLYRHSGNFYLDVAATDENERVKFVSLKEVERRKIVTLAGAISQGLFPLASEDPDSLMGQWMSYLQHIRNPDYYTGGKLPDVDELERRNQVLSRAFAGILNTKLAVYIVPNEYNLADICDIFETLNTTGTKVSPVDLIHSGLFNDTATDVGGPVLLREEIDSLGELDGAVGWSSSKDRPELIAQFVAAAHVALDTKPTPRKTAGQKEVRITSVKSGDLLAIPSGFWRKVFENNSIFAGFIGGFQNAVAGGHFGMSECPYPASAAVYVALRWFLEFDSTPAVHWNIDKLDRLFRAFFWRNVLHTRYDQGFLTQIGTDIRQMKEFLQSTRSDTADDFWRTQANLWLDNAVGPRPSIEDIGQVVTDGDEKGALRRGALLLLHARAGVDPINPDLSINLESGTMDLHHIYPKDWCKNNAGGPLQEILDHTVAERDWVNSAANLIPMHRRTNNEWRKLSPATFLAQTGASYDNNQDVWARYFVSRDSFDELLLGEGGVTAFWKMRADAISQEIFGRTIV</sequence>